<dbReference type="AlphaFoldDB" id="A0A8B9JSX8"/>
<evidence type="ECO:0000256" key="1">
    <source>
        <dbReference type="SAM" id="Phobius"/>
    </source>
</evidence>
<dbReference type="Pfam" id="PF03530">
    <property type="entry name" value="SK_channel"/>
    <property type="match status" value="1"/>
</dbReference>
<dbReference type="GO" id="GO:0016286">
    <property type="term" value="F:small conductance calcium-activated potassium channel activity"/>
    <property type="evidence" value="ECO:0007669"/>
    <property type="project" value="InterPro"/>
</dbReference>
<name>A0A8B9JSX8_ASTMX</name>
<keyword evidence="1" id="KW-0812">Transmembrane</keyword>
<organism evidence="2 3">
    <name type="scientific">Astyanax mexicanus</name>
    <name type="common">Blind cave fish</name>
    <name type="synonym">Astyanax fasciatus mexicanus</name>
    <dbReference type="NCBI Taxonomy" id="7994"/>
    <lineage>
        <taxon>Eukaryota</taxon>
        <taxon>Metazoa</taxon>
        <taxon>Chordata</taxon>
        <taxon>Craniata</taxon>
        <taxon>Vertebrata</taxon>
        <taxon>Euteleostomi</taxon>
        <taxon>Actinopterygii</taxon>
        <taxon>Neopterygii</taxon>
        <taxon>Teleostei</taxon>
        <taxon>Ostariophysi</taxon>
        <taxon>Characiformes</taxon>
        <taxon>Characoidei</taxon>
        <taxon>Acestrorhamphidae</taxon>
        <taxon>Acestrorhamphinae</taxon>
        <taxon>Astyanax</taxon>
    </lineage>
</organism>
<accession>A0A8B9JSX8</accession>
<dbReference type="Proteomes" id="UP000694621">
    <property type="component" value="Unplaced"/>
</dbReference>
<reference evidence="2" key="1">
    <citation type="submission" date="2025-08" db="UniProtKB">
        <authorList>
            <consortium name="Ensembl"/>
        </authorList>
    </citation>
    <scope>IDENTIFICATION</scope>
</reference>
<evidence type="ECO:0000313" key="3">
    <source>
        <dbReference type="Proteomes" id="UP000694621"/>
    </source>
</evidence>
<evidence type="ECO:0000313" key="2">
    <source>
        <dbReference type="Ensembl" id="ENSAMXP00005025988.1"/>
    </source>
</evidence>
<keyword evidence="1" id="KW-0472">Membrane</keyword>
<proteinExistence type="predicted"/>
<dbReference type="GO" id="GO:0016020">
    <property type="term" value="C:membrane"/>
    <property type="evidence" value="ECO:0007669"/>
    <property type="project" value="InterPro"/>
</dbReference>
<feature type="transmembrane region" description="Helical" evidence="1">
    <location>
        <begin position="29"/>
        <end position="48"/>
    </location>
</feature>
<keyword evidence="1" id="KW-1133">Transmembrane helix</keyword>
<protein>
    <submittedName>
        <fullName evidence="2">Uncharacterized protein</fullName>
    </submittedName>
</protein>
<dbReference type="InterPro" id="IPR015449">
    <property type="entry name" value="K_chnl_Ca-activ_SK"/>
</dbReference>
<dbReference type="Ensembl" id="ENSAMXT00005028620.1">
    <property type="protein sequence ID" value="ENSAMXP00005025988.1"/>
    <property type="gene ID" value="ENSAMXG00005013143.1"/>
</dbReference>
<sequence>GGGQCVNGSGSNLYRLRDRKFLLEDKRRLCAWALGAAMLGILLMIGHAELCPAVYQPVGHPQHHTHAHARVQAGSNCPSVLLCIPHTFLQIRIFLNFTFLIFTFSS</sequence>